<evidence type="ECO:0000256" key="2">
    <source>
        <dbReference type="SAM" id="Phobius"/>
    </source>
</evidence>
<dbReference type="Pfam" id="PF02397">
    <property type="entry name" value="Bac_transf"/>
    <property type="match status" value="1"/>
</dbReference>
<name>A0ABX7MRD1_9GAMM</name>
<evidence type="ECO:0000313" key="5">
    <source>
        <dbReference type="Proteomes" id="UP000663555"/>
    </source>
</evidence>
<keyword evidence="2" id="KW-0472">Membrane</keyword>
<dbReference type="NCBIfam" id="TIGR00696">
    <property type="entry name" value="wecG_tagA_cpsF"/>
    <property type="match status" value="1"/>
</dbReference>
<dbReference type="CDD" id="cd06533">
    <property type="entry name" value="Glyco_transf_WecG_TagA"/>
    <property type="match status" value="1"/>
</dbReference>
<reference evidence="4 5" key="1">
    <citation type="submission" date="2021-03" db="EMBL/GenBank/DDBJ databases">
        <title>Genome sequencing of Marinobacter sp. LPB0319.</title>
        <authorList>
            <person name="Kim J."/>
        </authorList>
    </citation>
    <scope>NUCLEOTIDE SEQUENCE [LARGE SCALE GENOMIC DNA]</scope>
    <source>
        <strain evidence="4 5">LPB0319</strain>
    </source>
</reference>
<keyword evidence="2" id="KW-1133">Transmembrane helix</keyword>
<protein>
    <submittedName>
        <fullName evidence="4">WecB/TagA/CpsF family glycosyltransferase</fullName>
    </submittedName>
</protein>
<organism evidence="4 5">
    <name type="scientific">Marinobacter salinisoli</name>
    <dbReference type="NCBI Taxonomy" id="2769486"/>
    <lineage>
        <taxon>Bacteria</taxon>
        <taxon>Pseudomonadati</taxon>
        <taxon>Pseudomonadota</taxon>
        <taxon>Gammaproteobacteria</taxon>
        <taxon>Pseudomonadales</taxon>
        <taxon>Marinobacteraceae</taxon>
        <taxon>Marinobacter</taxon>
    </lineage>
</organism>
<dbReference type="PANTHER" id="PTHR30576:SF10">
    <property type="entry name" value="SLL5057 PROTEIN"/>
    <property type="match status" value="1"/>
</dbReference>
<dbReference type="PANTHER" id="PTHR30576">
    <property type="entry name" value="COLANIC BIOSYNTHESIS UDP-GLUCOSE LIPID CARRIER TRANSFERASE"/>
    <property type="match status" value="1"/>
</dbReference>
<feature type="transmembrane region" description="Helical" evidence="2">
    <location>
        <begin position="308"/>
        <end position="329"/>
    </location>
</feature>
<dbReference type="InterPro" id="IPR003362">
    <property type="entry name" value="Bact_transf"/>
</dbReference>
<keyword evidence="2" id="KW-0812">Transmembrane</keyword>
<comment type="similarity">
    <text evidence="1">Belongs to the bacterial sugar transferase family.</text>
</comment>
<keyword evidence="5" id="KW-1185">Reference proteome</keyword>
<dbReference type="Pfam" id="PF03808">
    <property type="entry name" value="Glyco_tran_WecG"/>
    <property type="match status" value="1"/>
</dbReference>
<accession>A0ABX7MRD1</accession>
<dbReference type="Proteomes" id="UP000663555">
    <property type="component" value="Chromosome"/>
</dbReference>
<gene>
    <name evidence="4" type="ORF">LPB19_12340</name>
</gene>
<feature type="domain" description="Bacterial sugar transferase" evidence="3">
    <location>
        <begin position="303"/>
        <end position="491"/>
    </location>
</feature>
<evidence type="ECO:0000259" key="3">
    <source>
        <dbReference type="Pfam" id="PF02397"/>
    </source>
</evidence>
<dbReference type="InterPro" id="IPR004629">
    <property type="entry name" value="WecG_TagA_CpsF"/>
</dbReference>
<evidence type="ECO:0000256" key="1">
    <source>
        <dbReference type="ARBA" id="ARBA00006464"/>
    </source>
</evidence>
<proteinExistence type="inferred from homology"/>
<evidence type="ECO:0000313" key="4">
    <source>
        <dbReference type="EMBL" id="QSP93980.1"/>
    </source>
</evidence>
<sequence length="497" mass="55817">MSLSSDIRTRPSASVLETSGKSSLLGVSFANISLEEALQQLESAMNGNRSVNLFFVNSHCLNVSYRNINYRQALEQADLVFPDGSGVAMGCQRKGEQLQHNLNGTDLFPQLCALAARMGRSVFFLGAKPGIAAQVADWARAEYPGLKVAGTQDGYFSEEEEPEVIAGINRSNADILLVGMGVPVQELWLNRVQPQLKTSLNLAVGGLFDYYSGRIPRAPLWMRQRGLEWVWRLRQEPGRMWRRYLLGNPLYTLRLRYELGTQRLVRALPESITTRSKRMYLSLRASYQRLRHHLRPIGLDGAKRTTDIILATGALIVASPLLLIVAIAIKLDSPGPVFFGQVRAGCRARPFRMWKFRSMVVNAEALRAELEQQNEVSDGVTFKIKEDPRITRVGRFIRKYSIDELPQLANVLIGQMSIVGPRPALYSELTKYELEQRYRLDLKPGLTSEWVVAGRNNLSFQEQAALDVAYRKNRSFWGDFKIMVKTVPALLAGRGAS</sequence>
<dbReference type="EMBL" id="CP071247">
    <property type="protein sequence ID" value="QSP93980.1"/>
    <property type="molecule type" value="Genomic_DNA"/>
</dbReference>
<dbReference type="RefSeq" id="WP_206643202.1">
    <property type="nucleotide sequence ID" value="NZ_CP071247.1"/>
</dbReference>